<keyword evidence="3" id="KW-0862">Zinc</keyword>
<feature type="domain" description="Zinc finger double-stranded RNA binding" evidence="5">
    <location>
        <begin position="235"/>
        <end position="255"/>
    </location>
</feature>
<feature type="region of interest" description="Disordered" evidence="4">
    <location>
        <begin position="135"/>
        <end position="190"/>
    </location>
</feature>
<dbReference type="AlphaFoldDB" id="A0A8H4U4U1"/>
<feature type="compositionally biased region" description="Basic and acidic residues" evidence="4">
    <location>
        <begin position="179"/>
        <end position="190"/>
    </location>
</feature>
<comment type="caution">
    <text evidence="6">The sequence shown here is derived from an EMBL/GenBank/DDBJ whole genome shotgun (WGS) entry which is preliminary data.</text>
</comment>
<evidence type="ECO:0000259" key="5">
    <source>
        <dbReference type="Pfam" id="PF12171"/>
    </source>
</evidence>
<evidence type="ECO:0000313" key="6">
    <source>
        <dbReference type="EMBL" id="KAF4969550.1"/>
    </source>
</evidence>
<feature type="compositionally biased region" description="Polar residues" evidence="4">
    <location>
        <begin position="167"/>
        <end position="176"/>
    </location>
</feature>
<evidence type="ECO:0000256" key="3">
    <source>
        <dbReference type="ARBA" id="ARBA00022833"/>
    </source>
</evidence>
<evidence type="ECO:0000256" key="4">
    <source>
        <dbReference type="SAM" id="MobiDB-lite"/>
    </source>
</evidence>
<feature type="region of interest" description="Disordered" evidence="4">
    <location>
        <begin position="37"/>
        <end position="66"/>
    </location>
</feature>
<reference evidence="6" key="2">
    <citation type="submission" date="2020-05" db="EMBL/GenBank/DDBJ databases">
        <authorList>
            <person name="Kim H.-S."/>
            <person name="Proctor R.H."/>
            <person name="Brown D.W."/>
        </authorList>
    </citation>
    <scope>NUCLEOTIDE SEQUENCE</scope>
    <source>
        <strain evidence="6">NRRL 20472</strain>
    </source>
</reference>
<evidence type="ECO:0000313" key="7">
    <source>
        <dbReference type="Proteomes" id="UP000622797"/>
    </source>
</evidence>
<gene>
    <name evidence="6" type="ORF">FSARC_3233</name>
</gene>
<keyword evidence="2" id="KW-0863">Zinc-finger</keyword>
<name>A0A8H4U4U1_9HYPO</name>
<dbReference type="PANTHER" id="PTHR38166">
    <property type="entry name" value="C2H2-TYPE DOMAIN-CONTAINING PROTEIN-RELATED"/>
    <property type="match status" value="1"/>
</dbReference>
<feature type="compositionally biased region" description="Basic and acidic residues" evidence="4">
    <location>
        <begin position="39"/>
        <end position="49"/>
    </location>
</feature>
<dbReference type="OrthoDB" id="4738706at2759"/>
<proteinExistence type="predicted"/>
<dbReference type="InterPro" id="IPR022755">
    <property type="entry name" value="Znf_C2H2_jaz"/>
</dbReference>
<feature type="region of interest" description="Disordered" evidence="4">
    <location>
        <begin position="490"/>
        <end position="516"/>
    </location>
</feature>
<dbReference type="GO" id="GO:0008270">
    <property type="term" value="F:zinc ion binding"/>
    <property type="evidence" value="ECO:0007669"/>
    <property type="project" value="UniProtKB-KW"/>
</dbReference>
<evidence type="ECO:0000256" key="2">
    <source>
        <dbReference type="ARBA" id="ARBA00022771"/>
    </source>
</evidence>
<protein>
    <recommendedName>
        <fullName evidence="5">Zinc finger double-stranded RNA binding domain-containing protein</fullName>
    </recommendedName>
</protein>
<evidence type="ECO:0000256" key="1">
    <source>
        <dbReference type="ARBA" id="ARBA00022723"/>
    </source>
</evidence>
<dbReference type="PANTHER" id="PTHR38166:SF1">
    <property type="entry name" value="C2H2-TYPE DOMAIN-CONTAINING PROTEIN"/>
    <property type="match status" value="1"/>
</dbReference>
<keyword evidence="7" id="KW-1185">Reference proteome</keyword>
<accession>A0A8H4U4U1</accession>
<keyword evidence="1" id="KW-0479">Metal-binding</keyword>
<dbReference type="EMBL" id="JABEXW010000158">
    <property type="protein sequence ID" value="KAF4969550.1"/>
    <property type="molecule type" value="Genomic_DNA"/>
</dbReference>
<dbReference type="Pfam" id="PF12171">
    <property type="entry name" value="zf-C2H2_jaz"/>
    <property type="match status" value="1"/>
</dbReference>
<reference evidence="6" key="1">
    <citation type="journal article" date="2020" name="BMC Genomics">
        <title>Correction to: Identification and distribution of gene clusters required for synthesis of sphingolipid metabolism inhibitors in diverse species of the filamentous fungus Fusarium.</title>
        <authorList>
            <person name="Kim H.S."/>
            <person name="Lohmar J.M."/>
            <person name="Busman M."/>
            <person name="Brown D.W."/>
            <person name="Naumann T.A."/>
            <person name="Divon H.H."/>
            <person name="Lysoe E."/>
            <person name="Uhlig S."/>
            <person name="Proctor R.H."/>
        </authorList>
    </citation>
    <scope>NUCLEOTIDE SEQUENCE</scope>
    <source>
        <strain evidence="6">NRRL 20472</strain>
    </source>
</reference>
<sequence length="516" mass="57881">MSSHAPTTPSSSNIRVNDNTIQCSNIAQIAPSTLSLRASESHANNDKKPNSIAPKPPRIYKAEPPDSRSLDDLLLCQSPPQIWSLDGVLLGKDEVSQTPGSSLKYMPSTTVGSECPSSPGSLSFAKIFEQCLDWPPLDSKTTSPNPSKRPAKRGEGSEAPQKRSRTSEYNENTGEVNENGDHRQVGDDTDNRRVETFACPYYRMDPERHLDCINLKMPRISDVKQHLKRRHTACYYCLTCSKGFSSQKVYEGHIRQANCSMAWAANLECVSPAAQETIKLRFDRSLSPKDQWNRIWEVLLGERNTTQNPYLDNIFKEVTEIIRGIWKKEGHQIIFNSIRGRELPSCSDQLHSLLLEFLDKVENRFEQRPPETSSRESSLNLQAPLRDDMAGANLEPVLLSTAPNTSSRDEFSSSCPVIPETSTSSVSFSRAASDPESPFQSFRKMFTFPLGSPMQQAEYPHMDFSTTDLQVPGETEPWHFVDFLRDDSADTSLPLSHSTEDRQVLEGEPQLNIPNK</sequence>
<organism evidence="6 7">
    <name type="scientific">Fusarium sarcochroum</name>
    <dbReference type="NCBI Taxonomy" id="1208366"/>
    <lineage>
        <taxon>Eukaryota</taxon>
        <taxon>Fungi</taxon>
        <taxon>Dikarya</taxon>
        <taxon>Ascomycota</taxon>
        <taxon>Pezizomycotina</taxon>
        <taxon>Sordariomycetes</taxon>
        <taxon>Hypocreomycetidae</taxon>
        <taxon>Hypocreales</taxon>
        <taxon>Nectriaceae</taxon>
        <taxon>Fusarium</taxon>
        <taxon>Fusarium lateritium species complex</taxon>
    </lineage>
</organism>
<dbReference type="Proteomes" id="UP000622797">
    <property type="component" value="Unassembled WGS sequence"/>
</dbReference>